<sequence>MCYLIQTTTQRRKLSLHALYGKIFHLSLKPDPDLPWPEEAEGLWSPVFCQVSKNVPLDLPHGYMAIKNYGENEDIVKAVWETGFFEDTGRKFRSGYVEMPVWKLKDGVPRPDPEPIEWDKVEKEQKGMQDFLTKCNFKTVNHDPPMPLHDFMDKCAAALKPLFNTDPVINKKSMTLVFQIEEKSEKPNGSINGSPEQSNESDNVKDPIIAQTRTFDLEPFYNKLKHDTKDNTQKALDDVLEVLKTGAQTTNAEIESKLDQLVPLVQEKLWFENVKSEVQSVPGGDTFQPVNMPIDGIEHLVYTLGRNAEDGMTNIQYEKDGLLQLEMLGVSRKECFRRAIENFRKSATAENKELFTAECNGSVFQGVLPKYNASLLTMLEEIAKLKVNGGHIVQVSTSHGMLVTGSRDYSGMLMMGECAFKLLFESDLMDRLPVVPLRLVAKETGSYQWAPYVPNIDTEFCVPQSKAEAIKLGDAFMNWMGEIERNPAKKPKTILPQFLTPGTAHFLGCTDEAIKEAFEQTPDYMDKKKLQVCFQCGKTAGDDVKLLSCIKCRLASYCGKPCQKTNWKTHKVQCKIIAKTLGN</sequence>
<dbReference type="PROSITE" id="PS01360">
    <property type="entry name" value="ZF_MYND_1"/>
    <property type="match status" value="1"/>
</dbReference>
<organism evidence="7 8">
    <name type="scientific">Owenia fusiformis</name>
    <name type="common">Polychaete worm</name>
    <dbReference type="NCBI Taxonomy" id="6347"/>
    <lineage>
        <taxon>Eukaryota</taxon>
        <taxon>Metazoa</taxon>
        <taxon>Spiralia</taxon>
        <taxon>Lophotrochozoa</taxon>
        <taxon>Annelida</taxon>
        <taxon>Polychaeta</taxon>
        <taxon>Sedentaria</taxon>
        <taxon>Canalipalpata</taxon>
        <taxon>Sabellida</taxon>
        <taxon>Oweniida</taxon>
        <taxon>Oweniidae</taxon>
        <taxon>Owenia</taxon>
    </lineage>
</organism>
<feature type="domain" description="MYND-type" evidence="6">
    <location>
        <begin position="533"/>
        <end position="574"/>
    </location>
</feature>
<dbReference type="Pfam" id="PF01753">
    <property type="entry name" value="zf-MYND"/>
    <property type="match status" value="1"/>
</dbReference>
<gene>
    <name evidence="7" type="ORF">OFUS_LOCUS22652</name>
</gene>
<dbReference type="PROSITE" id="PS50865">
    <property type="entry name" value="ZF_MYND_2"/>
    <property type="match status" value="1"/>
</dbReference>
<feature type="region of interest" description="Disordered" evidence="5">
    <location>
        <begin position="184"/>
        <end position="205"/>
    </location>
</feature>
<dbReference type="Gene3D" id="6.10.140.2220">
    <property type="match status" value="1"/>
</dbReference>
<proteinExistence type="predicted"/>
<evidence type="ECO:0000256" key="5">
    <source>
        <dbReference type="SAM" id="MobiDB-lite"/>
    </source>
</evidence>
<protein>
    <recommendedName>
        <fullName evidence="6">MYND-type domain-containing protein</fullName>
    </recommendedName>
</protein>
<reference evidence="7" key="1">
    <citation type="submission" date="2022-03" db="EMBL/GenBank/DDBJ databases">
        <authorList>
            <person name="Martin C."/>
        </authorList>
    </citation>
    <scope>NUCLEOTIDE SEQUENCE</scope>
</reference>
<dbReference type="OrthoDB" id="5282002at2759"/>
<dbReference type="AlphaFoldDB" id="A0A8S4PYH8"/>
<evidence type="ECO:0000256" key="2">
    <source>
        <dbReference type="ARBA" id="ARBA00022771"/>
    </source>
</evidence>
<comment type="caution">
    <text evidence="7">The sequence shown here is derived from an EMBL/GenBank/DDBJ whole genome shotgun (WGS) entry which is preliminary data.</text>
</comment>
<keyword evidence="8" id="KW-1185">Reference proteome</keyword>
<keyword evidence="2 4" id="KW-0863">Zinc-finger</keyword>
<evidence type="ECO:0000256" key="1">
    <source>
        <dbReference type="ARBA" id="ARBA00022723"/>
    </source>
</evidence>
<evidence type="ECO:0000259" key="6">
    <source>
        <dbReference type="PROSITE" id="PS50865"/>
    </source>
</evidence>
<dbReference type="GO" id="GO:0008270">
    <property type="term" value="F:zinc ion binding"/>
    <property type="evidence" value="ECO:0007669"/>
    <property type="project" value="UniProtKB-KW"/>
</dbReference>
<accession>A0A8S4PYH8</accession>
<dbReference type="InterPro" id="IPR002893">
    <property type="entry name" value="Znf_MYND"/>
</dbReference>
<evidence type="ECO:0000313" key="7">
    <source>
        <dbReference type="EMBL" id="CAH1798509.1"/>
    </source>
</evidence>
<feature type="compositionally biased region" description="Polar residues" evidence="5">
    <location>
        <begin position="187"/>
        <end position="201"/>
    </location>
</feature>
<dbReference type="Proteomes" id="UP000749559">
    <property type="component" value="Unassembled WGS sequence"/>
</dbReference>
<keyword evidence="1" id="KW-0479">Metal-binding</keyword>
<evidence type="ECO:0000313" key="8">
    <source>
        <dbReference type="Proteomes" id="UP000749559"/>
    </source>
</evidence>
<evidence type="ECO:0000256" key="3">
    <source>
        <dbReference type="ARBA" id="ARBA00022833"/>
    </source>
</evidence>
<dbReference type="SUPFAM" id="SSF144232">
    <property type="entry name" value="HIT/MYND zinc finger-like"/>
    <property type="match status" value="1"/>
</dbReference>
<dbReference type="EMBL" id="CAIIXF020000011">
    <property type="protein sequence ID" value="CAH1798509.1"/>
    <property type="molecule type" value="Genomic_DNA"/>
</dbReference>
<name>A0A8S4PYH8_OWEFU</name>
<keyword evidence="3" id="KW-0862">Zinc</keyword>
<evidence type="ECO:0000256" key="4">
    <source>
        <dbReference type="PROSITE-ProRule" id="PRU00134"/>
    </source>
</evidence>